<sequence length="219" mass="24299">MSMTKHAGLGAGTGDIGTIAFGTLSGGAGAALTGGNFWQGAVTGLVVSGLNHAMHKMMNEDFVKGKLDREVDAVFRNLADSEAPATRETLYKIKDSLPTLKSYFSKTGSVDMYAQPDISSLDDGSIAKTYAHSENNFKSSRVSTTYFKDSFRSYRILARTMLHEFGHCLSYKNGDFYNYHINHTRAETNSWKERYAFNYAFANGGVPYRNDPWYLMNSK</sequence>
<organism evidence="1 2">
    <name type="scientific">Flavobacterium branchiophilum</name>
    <dbReference type="NCBI Taxonomy" id="55197"/>
    <lineage>
        <taxon>Bacteria</taxon>
        <taxon>Pseudomonadati</taxon>
        <taxon>Bacteroidota</taxon>
        <taxon>Flavobacteriia</taxon>
        <taxon>Flavobacteriales</taxon>
        <taxon>Flavobacteriaceae</taxon>
        <taxon>Flavobacterium</taxon>
    </lineage>
</organism>
<dbReference type="AlphaFoldDB" id="A0A543G059"/>
<dbReference type="RefSeq" id="WP_133063157.1">
    <property type="nucleotide sequence ID" value="NZ_VFPJ01000001.1"/>
</dbReference>
<evidence type="ECO:0000313" key="2">
    <source>
        <dbReference type="Proteomes" id="UP000320773"/>
    </source>
</evidence>
<comment type="caution">
    <text evidence="1">The sequence shown here is derived from an EMBL/GenBank/DDBJ whole genome shotgun (WGS) entry which is preliminary data.</text>
</comment>
<evidence type="ECO:0000313" key="1">
    <source>
        <dbReference type="EMBL" id="TQM39473.1"/>
    </source>
</evidence>
<name>A0A543G059_9FLAO</name>
<gene>
    <name evidence="1" type="ORF">BC670_0271</name>
</gene>
<dbReference type="Proteomes" id="UP000320773">
    <property type="component" value="Unassembled WGS sequence"/>
</dbReference>
<proteinExistence type="predicted"/>
<accession>A0A543G059</accession>
<reference evidence="1 2" key="1">
    <citation type="submission" date="2019-06" db="EMBL/GenBank/DDBJ databases">
        <title>Genomic Encyclopedia of Archaeal and Bacterial Type Strains, Phase II (KMG-II): from individual species to whole genera.</title>
        <authorList>
            <person name="Goeker M."/>
        </authorList>
    </citation>
    <scope>NUCLEOTIDE SEQUENCE [LARGE SCALE GENOMIC DNA]</scope>
    <source>
        <strain evidence="1 2">DSM 24789</strain>
    </source>
</reference>
<protein>
    <submittedName>
        <fullName evidence="1">Uncharacterized protein</fullName>
    </submittedName>
</protein>
<dbReference type="EMBL" id="VFPJ01000001">
    <property type="protein sequence ID" value="TQM39473.1"/>
    <property type="molecule type" value="Genomic_DNA"/>
</dbReference>